<gene>
    <name evidence="2" type="ORF">SAMN02799615_03763</name>
</gene>
<protein>
    <recommendedName>
        <fullName evidence="1">SnoaL-like domain-containing protein</fullName>
    </recommendedName>
</protein>
<dbReference type="Pfam" id="PF12680">
    <property type="entry name" value="SnoaL_2"/>
    <property type="match status" value="1"/>
</dbReference>
<feature type="domain" description="SnoaL-like" evidence="1">
    <location>
        <begin position="21"/>
        <end position="113"/>
    </location>
</feature>
<keyword evidence="3" id="KW-1185">Reference proteome</keyword>
<dbReference type="PANTHER" id="PTHR41252">
    <property type="entry name" value="BLR2505 PROTEIN"/>
    <property type="match status" value="1"/>
</dbReference>
<reference evidence="3" key="1">
    <citation type="submission" date="2016-10" db="EMBL/GenBank/DDBJ databases">
        <authorList>
            <person name="Varghese N."/>
            <person name="Submissions S."/>
        </authorList>
    </citation>
    <scope>NUCLEOTIDE SEQUENCE [LARGE SCALE GENOMIC DNA]</scope>
    <source>
        <strain evidence="3">UNC178MFTsu3.1</strain>
    </source>
</reference>
<dbReference type="PANTHER" id="PTHR41252:SF1">
    <property type="entry name" value="BLR2505 PROTEIN"/>
    <property type="match status" value="1"/>
</dbReference>
<evidence type="ECO:0000313" key="2">
    <source>
        <dbReference type="EMBL" id="SFF47974.1"/>
    </source>
</evidence>
<dbReference type="InterPro" id="IPR037401">
    <property type="entry name" value="SnoaL-like"/>
</dbReference>
<evidence type="ECO:0000313" key="3">
    <source>
        <dbReference type="Proteomes" id="UP000199477"/>
    </source>
</evidence>
<dbReference type="STRING" id="500610.SAMN02799615_03763"/>
<proteinExistence type="predicted"/>
<evidence type="ECO:0000259" key="1">
    <source>
        <dbReference type="Pfam" id="PF12680"/>
    </source>
</evidence>
<dbReference type="SUPFAM" id="SSF54427">
    <property type="entry name" value="NTF2-like"/>
    <property type="match status" value="1"/>
</dbReference>
<accession>A0A1I2J0E6</accession>
<organism evidence="2 3">
    <name type="scientific">Dyella marensis</name>
    <dbReference type="NCBI Taxonomy" id="500610"/>
    <lineage>
        <taxon>Bacteria</taxon>
        <taxon>Pseudomonadati</taxon>
        <taxon>Pseudomonadota</taxon>
        <taxon>Gammaproteobacteria</taxon>
        <taxon>Lysobacterales</taxon>
        <taxon>Rhodanobacteraceae</taxon>
        <taxon>Dyella</taxon>
    </lineage>
</organism>
<dbReference type="Gene3D" id="3.10.450.50">
    <property type="match status" value="1"/>
</dbReference>
<dbReference type="Proteomes" id="UP000199477">
    <property type="component" value="Unassembled WGS sequence"/>
</dbReference>
<dbReference type="AlphaFoldDB" id="A0A1I2J0E6"/>
<dbReference type="EMBL" id="FONH01000020">
    <property type="protein sequence ID" value="SFF47974.1"/>
    <property type="molecule type" value="Genomic_DNA"/>
</dbReference>
<name>A0A1I2J0E6_9GAMM</name>
<sequence length="130" mass="14386">MSKTANIALARRLYDSGAAPEVTREVMAADLVWDISPGFPHGGVYHGYESTMKDFFGQVMPLFASWSSEAKEYYGDDDNHVFVVGEYHGVTKDGKKADVRFIHLWTVRDGKLAALKQAADSHIVQHALGN</sequence>
<dbReference type="InterPro" id="IPR032710">
    <property type="entry name" value="NTF2-like_dom_sf"/>
</dbReference>